<dbReference type="CDD" id="cd01846">
    <property type="entry name" value="fatty_acyltransferase_like"/>
    <property type="match status" value="1"/>
</dbReference>
<dbReference type="Gene3D" id="3.40.50.1110">
    <property type="entry name" value="SGNH hydrolase"/>
    <property type="match status" value="1"/>
</dbReference>
<feature type="signal peptide" evidence="2">
    <location>
        <begin position="1"/>
        <end position="25"/>
    </location>
</feature>
<dbReference type="InterPro" id="IPR001087">
    <property type="entry name" value="GDSL"/>
</dbReference>
<gene>
    <name evidence="3" type="ORF">M011DRAFT_456192</name>
</gene>
<evidence type="ECO:0000313" key="3">
    <source>
        <dbReference type="EMBL" id="KAF2750286.1"/>
    </source>
</evidence>
<organism evidence="3 4">
    <name type="scientific">Sporormia fimetaria CBS 119925</name>
    <dbReference type="NCBI Taxonomy" id="1340428"/>
    <lineage>
        <taxon>Eukaryota</taxon>
        <taxon>Fungi</taxon>
        <taxon>Dikarya</taxon>
        <taxon>Ascomycota</taxon>
        <taxon>Pezizomycotina</taxon>
        <taxon>Dothideomycetes</taxon>
        <taxon>Pleosporomycetidae</taxon>
        <taxon>Pleosporales</taxon>
        <taxon>Sporormiaceae</taxon>
        <taxon>Sporormia</taxon>
    </lineage>
</organism>
<protein>
    <submittedName>
        <fullName evidence="3">Carbohydrate esterase family 16 protein</fullName>
    </submittedName>
</protein>
<name>A0A6A6VKF4_9PLEO</name>
<proteinExistence type="predicted"/>
<dbReference type="PANTHER" id="PTHR45642">
    <property type="entry name" value="GDSL ESTERASE/LIPASE EXL3"/>
    <property type="match status" value="1"/>
</dbReference>
<dbReference type="OrthoDB" id="1600564at2759"/>
<evidence type="ECO:0000256" key="1">
    <source>
        <dbReference type="ARBA" id="ARBA00022729"/>
    </source>
</evidence>
<dbReference type="AlphaFoldDB" id="A0A6A6VKF4"/>
<evidence type="ECO:0000313" key="4">
    <source>
        <dbReference type="Proteomes" id="UP000799440"/>
    </source>
</evidence>
<dbReference type="Pfam" id="PF00657">
    <property type="entry name" value="Lipase_GDSL"/>
    <property type="match status" value="1"/>
</dbReference>
<keyword evidence="1 2" id="KW-0732">Signal</keyword>
<dbReference type="PANTHER" id="PTHR45642:SF139">
    <property type="entry name" value="SGNH HYDROLASE-TYPE ESTERASE DOMAIN-CONTAINING PROTEIN"/>
    <property type="match status" value="1"/>
</dbReference>
<dbReference type="SUPFAM" id="SSF52266">
    <property type="entry name" value="SGNH hydrolase"/>
    <property type="match status" value="1"/>
</dbReference>
<dbReference type="InterPro" id="IPR036514">
    <property type="entry name" value="SGNH_hydro_sf"/>
</dbReference>
<dbReference type="InterPro" id="IPR050592">
    <property type="entry name" value="GDSL_lipolytic_enzyme"/>
</dbReference>
<dbReference type="EMBL" id="MU006564">
    <property type="protein sequence ID" value="KAF2750286.1"/>
    <property type="molecule type" value="Genomic_DNA"/>
</dbReference>
<sequence length="300" mass="32746">MAFLNWVQQYILVLSVVTPLGSVEAANYLVSFGDSYSQTGFEVSGAKPSPSNPLGNPSYPGWTASGGPNWIGYLVKEYNAGDLFSFNFAYGGATVNASLVQPYQPTVKSLIDQVQQFHASIASKPSYAPWTADNSLFAIWMGVNDVGNSYWSADVEDLHNRIMQDYFEEVEVLFSAGARNFAFLTVPPINKSPMMLGQSREAQELEAIVIEKFNGLLRAKSEEFSVAHPGVKAVVVDTQAPFEAAIKDPARYGSKDATCYNSDGKTCLWFNDYHPGMAINKLVAEAVVKAWEGPMFKSAG</sequence>
<dbReference type="GO" id="GO:0016788">
    <property type="term" value="F:hydrolase activity, acting on ester bonds"/>
    <property type="evidence" value="ECO:0007669"/>
    <property type="project" value="InterPro"/>
</dbReference>
<keyword evidence="4" id="KW-1185">Reference proteome</keyword>
<feature type="chain" id="PRO_5025591616" evidence="2">
    <location>
        <begin position="26"/>
        <end position="300"/>
    </location>
</feature>
<evidence type="ECO:0000256" key="2">
    <source>
        <dbReference type="SAM" id="SignalP"/>
    </source>
</evidence>
<reference evidence="3" key="1">
    <citation type="journal article" date="2020" name="Stud. Mycol.">
        <title>101 Dothideomycetes genomes: a test case for predicting lifestyles and emergence of pathogens.</title>
        <authorList>
            <person name="Haridas S."/>
            <person name="Albert R."/>
            <person name="Binder M."/>
            <person name="Bloem J."/>
            <person name="Labutti K."/>
            <person name="Salamov A."/>
            <person name="Andreopoulos B."/>
            <person name="Baker S."/>
            <person name="Barry K."/>
            <person name="Bills G."/>
            <person name="Bluhm B."/>
            <person name="Cannon C."/>
            <person name="Castanera R."/>
            <person name="Culley D."/>
            <person name="Daum C."/>
            <person name="Ezra D."/>
            <person name="Gonzalez J."/>
            <person name="Henrissat B."/>
            <person name="Kuo A."/>
            <person name="Liang C."/>
            <person name="Lipzen A."/>
            <person name="Lutzoni F."/>
            <person name="Magnuson J."/>
            <person name="Mondo S."/>
            <person name="Nolan M."/>
            <person name="Ohm R."/>
            <person name="Pangilinan J."/>
            <person name="Park H.-J."/>
            <person name="Ramirez L."/>
            <person name="Alfaro M."/>
            <person name="Sun H."/>
            <person name="Tritt A."/>
            <person name="Yoshinaga Y."/>
            <person name="Zwiers L.-H."/>
            <person name="Turgeon B."/>
            <person name="Goodwin S."/>
            <person name="Spatafora J."/>
            <person name="Crous P."/>
            <person name="Grigoriev I."/>
        </authorList>
    </citation>
    <scope>NUCLEOTIDE SEQUENCE</scope>
    <source>
        <strain evidence="3">CBS 119925</strain>
    </source>
</reference>
<accession>A0A6A6VKF4</accession>
<dbReference type="Proteomes" id="UP000799440">
    <property type="component" value="Unassembled WGS sequence"/>
</dbReference>